<gene>
    <name evidence="3" type="ORF">M0813_10568</name>
</gene>
<evidence type="ECO:0000256" key="2">
    <source>
        <dbReference type="SAM" id="MobiDB-lite"/>
    </source>
</evidence>
<organism evidence="3 4">
    <name type="scientific">Anaeramoeba flamelloides</name>
    <dbReference type="NCBI Taxonomy" id="1746091"/>
    <lineage>
        <taxon>Eukaryota</taxon>
        <taxon>Metamonada</taxon>
        <taxon>Anaeramoebidae</taxon>
        <taxon>Anaeramoeba</taxon>
    </lineage>
</organism>
<feature type="compositionally biased region" description="Basic and acidic residues" evidence="2">
    <location>
        <begin position="1723"/>
        <end position="1736"/>
    </location>
</feature>
<accession>A0ABQ8X646</accession>
<keyword evidence="4" id="KW-1185">Reference proteome</keyword>
<keyword evidence="1" id="KW-0175">Coiled coil</keyword>
<reference evidence="3" key="1">
    <citation type="submission" date="2022-08" db="EMBL/GenBank/DDBJ databases">
        <title>Novel sulfate-reducing endosymbionts in the free-living metamonad Anaeramoeba.</title>
        <authorList>
            <person name="Jerlstrom-Hultqvist J."/>
            <person name="Cepicka I."/>
            <person name="Gallot-Lavallee L."/>
            <person name="Salas-Leiva D."/>
            <person name="Curtis B.A."/>
            <person name="Zahonova K."/>
            <person name="Pipaliya S."/>
            <person name="Dacks J."/>
            <person name="Roger A.J."/>
        </authorList>
    </citation>
    <scope>NUCLEOTIDE SEQUENCE</scope>
    <source>
        <strain evidence="3">Schooner1</strain>
    </source>
</reference>
<sequence length="1931" mass="228104">MTELYELEVHSEWAPELLLTSNMKRISILNEPKQTFKLKSLPKYEKCRINEELASSGTSLTLSPNGKYLCVVHPQAILIFCVDDNYSNPILGIFSEQNLLNIKWTKDSNYITFVGNDTDLHLVSIYGQHLLHTRLTTNNNENLLITNFDLIVDQYQILVLTVEGLLFTFQLLIEELKLKEKKAKVLNFKINNLICSPLIVSSYHHTVSHFYYCNLNYFLFISGCDIEAKPNFSIWRLLETEKGKKNEKEKEKGKEKSNFACIYCTHHGLKRSRFEFFSKLFSNLNQDNAESNTITPQIIHSPNYEFICSLMEEGKVYLFQCKNLKTSFAPDIEFFDLLTIEKLYKNNENDEKNSKKRTGIIKYVTWINEETLGLQISSKSEKIIIFSIKTKKIIKKIPLSINSNLNFQKEQEKKTTIILDNFFTQKNIIPIFEMNKSDQIWRISTLKKIQPEIVLERNLRNQDFDNELALEFCSKHNIPRSYFYKVIWEINMQKKIHLLKKEKLNNLNDSNDNNNEIKKENENEDELKKEENENEFFEKRNNENINKKKSSVDQLPKKLIEKIFQNVTDIHWIYEQCTTRVSSKKNTMKHFFELSKKKINEMKIEMEKENENENENDQEKENVNIKENDKEKEKDDKEKEKEKENENEKEKENENENKNENKNEREKENEKNDRLDEIQEFNNLYQEIYKICKKFQVFCKMISIDSKLKYSALGFTKFRDTSILDLCLKFSKKMEFSKLYLMFENYSEELKTNFTQILDEIPETIEINKYRNLFNFLDPDNEQIFNWFLKKSIEIDNNVGMLNNCLNLLSIGMELGINKLKSYFEQLSQLNILVYDYAYEELTFEGWLNDIPNQEKRKLILTNSKQKNLIRDLKVFKPLIEESIEELFQFMINWSKNPIYIQKVNSIIYHSSLTLDKGLRIIQNDEQLFDITLECIYNVDDYNRKCKDLITILNLFKNDYNENLSKERSIKLNLFFIHLQTIEILNAFGIKKNLKYFKKNFSNKIDLQLQKEKAKELISTLVQIPIELNPDTMSNKNNIKNPKRYSRKQWDQLFENLKKLQENLFKNLISKDEIYKYFLKSLLSSAEFILAEKYFKKKNILSKYQIKKIILNVSIHFFNLSKTFHDKKLDFSQVCIKLLLDKNLNEDKNNETGKQTDRGDEKEEKLAELINEQKNLIKAIQILHEAFGFTDLLPITVRQHEKKLELIKNIVSKLKSVKQKRSEVLELSKLLSLTKIEDQVRVKKFFIERACSLGSYHLASKMCLNLSKHKFSFIWPLYFQIIDESKQNLRINLKIDLITNLLTYCEDIQFINKGLSILKLLELESKSKIKFENPIEISNEKLIIKEYIENVWLDFNFLKNNINDTTSSTFESSSITSSTSKSSSTTQSDLTMKTSTNQNILNLNINKKIPISSSMELLSIIIDYYHLDHQININKVFEYICLNTLEEDLSLGFSLLFIPKEIETSFKILDSIIYNENINLTKTNQLLNFGKKFCYINSILLLNINKKRITDYFLVNNLKLQNIVIQEFNNQIKKNIINENLKIQIEKFLNKIKNYDDYENDLIKCKKVLKFAPIKLNLKIKKFATQQDYRTKLLLEISRDIEKIHFDDFMSFTSKWNLQNKILFIFLETAFLSSHSKFSSSSLAKFIQKWNDKLLEDPIQTKEMLSNVFSKIKGTSHKRLNLYFGLLLNCEKYVLSKLTINDNQDENKKENMNTEKGVIGTTKGDEKEIDKEKEELNQEQESNTIETEKRKEKENDQNQDQEKKIQFLKNVIHKLEIHIFVLKRLGKLVSEHDYKNLIADPENEIQKVINIQNLKTFNSLLSKINIITEIEISKSWVIRLLISKMLTESSAKSTQLSSYNACKKYIPRLDCKQLYLLIKNITIGAKKDILVVEIQKSLLNYGINKLSTNSTQSEDFINWVKELKQIQESLN</sequence>
<evidence type="ECO:0000256" key="1">
    <source>
        <dbReference type="SAM" id="Coils"/>
    </source>
</evidence>
<feature type="region of interest" description="Disordered" evidence="2">
    <location>
        <begin position="1706"/>
        <end position="1760"/>
    </location>
</feature>
<name>A0ABQ8X646_9EUKA</name>
<evidence type="ECO:0000313" key="3">
    <source>
        <dbReference type="EMBL" id="KAJ6226694.1"/>
    </source>
</evidence>
<dbReference type="SUPFAM" id="SSF50978">
    <property type="entry name" value="WD40 repeat-like"/>
    <property type="match status" value="1"/>
</dbReference>
<dbReference type="Proteomes" id="UP001150062">
    <property type="component" value="Unassembled WGS sequence"/>
</dbReference>
<feature type="coiled-coil region" evidence="1">
    <location>
        <begin position="1159"/>
        <end position="1186"/>
    </location>
</feature>
<feature type="region of interest" description="Disordered" evidence="2">
    <location>
        <begin position="1367"/>
        <end position="1390"/>
    </location>
</feature>
<dbReference type="InterPro" id="IPR036322">
    <property type="entry name" value="WD40_repeat_dom_sf"/>
</dbReference>
<feature type="compositionally biased region" description="Basic and acidic residues" evidence="2">
    <location>
        <begin position="515"/>
        <end position="542"/>
    </location>
</feature>
<dbReference type="EMBL" id="JAOAOG010000340">
    <property type="protein sequence ID" value="KAJ6226694.1"/>
    <property type="molecule type" value="Genomic_DNA"/>
</dbReference>
<proteinExistence type="predicted"/>
<feature type="compositionally biased region" description="Basic and acidic residues" evidence="2">
    <location>
        <begin position="1746"/>
        <end position="1760"/>
    </location>
</feature>
<dbReference type="PANTHER" id="PTHR15922">
    <property type="entry name" value="NEUROBLASTOMA-AMPLIFIED SEQUENCE"/>
    <property type="match status" value="1"/>
</dbReference>
<evidence type="ECO:0000313" key="4">
    <source>
        <dbReference type="Proteomes" id="UP001150062"/>
    </source>
</evidence>
<dbReference type="PANTHER" id="PTHR15922:SF2">
    <property type="entry name" value="NBAS SUBUNIT OF NRZ TETHERING COMPLEX"/>
    <property type="match status" value="1"/>
</dbReference>
<protein>
    <submittedName>
        <fullName evidence="3">Neuroblastoma-amplified sequence</fullName>
    </submittedName>
</protein>
<feature type="region of interest" description="Disordered" evidence="2">
    <location>
        <begin position="607"/>
        <end position="672"/>
    </location>
</feature>
<feature type="region of interest" description="Disordered" evidence="2">
    <location>
        <begin position="507"/>
        <end position="542"/>
    </location>
</feature>
<comment type="caution">
    <text evidence="3">The sequence shown here is derived from an EMBL/GenBank/DDBJ whole genome shotgun (WGS) entry which is preliminary data.</text>
</comment>